<dbReference type="Proteomes" id="UP000094741">
    <property type="component" value="Unassembled WGS sequence"/>
</dbReference>
<dbReference type="AlphaFoldDB" id="A0A1E5BKA0"/>
<comment type="caution">
    <text evidence="1">The sequence shown here is derived from an EMBL/GenBank/DDBJ whole genome shotgun (WGS) entry which is preliminary data.</text>
</comment>
<organism evidence="1 2">
    <name type="scientific">Vibrio genomosp. F10 str. ZF-129</name>
    <dbReference type="NCBI Taxonomy" id="1187848"/>
    <lineage>
        <taxon>Bacteria</taxon>
        <taxon>Pseudomonadati</taxon>
        <taxon>Pseudomonadota</taxon>
        <taxon>Gammaproteobacteria</taxon>
        <taxon>Vibrionales</taxon>
        <taxon>Vibrionaceae</taxon>
        <taxon>Vibrio</taxon>
    </lineage>
</organism>
<gene>
    <name evidence="1" type="ORF">A1QO_02765</name>
</gene>
<reference evidence="1 2" key="1">
    <citation type="journal article" date="2012" name="Science">
        <title>Ecological populations of bacteria act as socially cohesive units of antibiotic production and resistance.</title>
        <authorList>
            <person name="Cordero O.X."/>
            <person name="Wildschutte H."/>
            <person name="Kirkup B."/>
            <person name="Proehl S."/>
            <person name="Ngo L."/>
            <person name="Hussain F."/>
            <person name="Le Roux F."/>
            <person name="Mincer T."/>
            <person name="Polz M.F."/>
        </authorList>
    </citation>
    <scope>NUCLEOTIDE SEQUENCE [LARGE SCALE GENOMIC DNA]</scope>
    <source>
        <strain evidence="1 2">ZF-129</strain>
    </source>
</reference>
<name>A0A1E5BKA0_9VIBR</name>
<dbReference type="EMBL" id="AJYQ02000002">
    <property type="protein sequence ID" value="OEE38338.1"/>
    <property type="molecule type" value="Genomic_DNA"/>
</dbReference>
<sequence>MTYKTATHVLDCRHAIGAGGKDYQMRCHVLKTMEDGRLKVQVYGERYWKNTEHVVKVRYVEANRVYER</sequence>
<evidence type="ECO:0000313" key="1">
    <source>
        <dbReference type="EMBL" id="OEE38338.1"/>
    </source>
</evidence>
<accession>A0A1E5BKA0</accession>
<dbReference type="OrthoDB" id="7067392at2"/>
<protein>
    <submittedName>
        <fullName evidence="1">Uncharacterized protein</fullName>
    </submittedName>
</protein>
<evidence type="ECO:0000313" key="2">
    <source>
        <dbReference type="Proteomes" id="UP000094741"/>
    </source>
</evidence>
<proteinExistence type="predicted"/>